<dbReference type="EMBL" id="JAYMYS010000001">
    <property type="protein sequence ID" value="KAK7411436.1"/>
    <property type="molecule type" value="Genomic_DNA"/>
</dbReference>
<sequence length="244" mass="28122">MALSFVGVLDKQGSFPMSRFHLLINGIQKLHYHFTVQSKLITYHIVLSDILLKSSNRKLESVYGDDGWNHLDISYQKTSIKGVQFTSPRSPKRAYSELPKAYLRENFQSFPKRSRGSQGMEIGVAPDMKQLEVKSGYDGVSQRLWRKLVNSPLCPVCGTEPETVEHVFLFCPWTGPLWFGSDFQWCIDVSTAQNFQLWLYQKLVEIHRVYPENANQESAQVGSICWVIWKRRNEFVLEGNLSIL</sequence>
<organism evidence="1 2">
    <name type="scientific">Psophocarpus tetragonolobus</name>
    <name type="common">Winged bean</name>
    <name type="synonym">Dolichos tetragonolobus</name>
    <dbReference type="NCBI Taxonomy" id="3891"/>
    <lineage>
        <taxon>Eukaryota</taxon>
        <taxon>Viridiplantae</taxon>
        <taxon>Streptophyta</taxon>
        <taxon>Embryophyta</taxon>
        <taxon>Tracheophyta</taxon>
        <taxon>Spermatophyta</taxon>
        <taxon>Magnoliopsida</taxon>
        <taxon>eudicotyledons</taxon>
        <taxon>Gunneridae</taxon>
        <taxon>Pentapetalae</taxon>
        <taxon>rosids</taxon>
        <taxon>fabids</taxon>
        <taxon>Fabales</taxon>
        <taxon>Fabaceae</taxon>
        <taxon>Papilionoideae</taxon>
        <taxon>50 kb inversion clade</taxon>
        <taxon>NPAAA clade</taxon>
        <taxon>indigoferoid/millettioid clade</taxon>
        <taxon>Phaseoleae</taxon>
        <taxon>Psophocarpus</taxon>
    </lineage>
</organism>
<evidence type="ECO:0000313" key="2">
    <source>
        <dbReference type="Proteomes" id="UP001386955"/>
    </source>
</evidence>
<accession>A0AAN9XVE9</accession>
<protein>
    <recommendedName>
        <fullName evidence="3">Reverse transcriptase zinc-binding domain-containing protein</fullName>
    </recommendedName>
</protein>
<keyword evidence="2" id="KW-1185">Reference proteome</keyword>
<evidence type="ECO:0000313" key="1">
    <source>
        <dbReference type="EMBL" id="KAK7411436.1"/>
    </source>
</evidence>
<name>A0AAN9XVE9_PSOTE</name>
<evidence type="ECO:0008006" key="3">
    <source>
        <dbReference type="Google" id="ProtNLM"/>
    </source>
</evidence>
<gene>
    <name evidence="1" type="ORF">VNO78_02869</name>
</gene>
<comment type="caution">
    <text evidence="1">The sequence shown here is derived from an EMBL/GenBank/DDBJ whole genome shotgun (WGS) entry which is preliminary data.</text>
</comment>
<proteinExistence type="predicted"/>
<dbReference type="Proteomes" id="UP001386955">
    <property type="component" value="Unassembled WGS sequence"/>
</dbReference>
<dbReference type="AlphaFoldDB" id="A0AAN9XVE9"/>
<reference evidence="1 2" key="1">
    <citation type="submission" date="2024-01" db="EMBL/GenBank/DDBJ databases">
        <title>The genomes of 5 underutilized Papilionoideae crops provide insights into root nodulation and disease resistanc.</title>
        <authorList>
            <person name="Jiang F."/>
        </authorList>
    </citation>
    <scope>NUCLEOTIDE SEQUENCE [LARGE SCALE GENOMIC DNA]</scope>
    <source>
        <strain evidence="1">DUOXIRENSHENG_FW03</strain>
        <tissue evidence="1">Leaves</tissue>
    </source>
</reference>